<evidence type="ECO:0000313" key="1">
    <source>
        <dbReference type="EnsemblMetazoa" id="PPA43861.1"/>
    </source>
</evidence>
<dbReference type="EnsemblMetazoa" id="PPA43861.1">
    <property type="protein sequence ID" value="PPA43861.1"/>
    <property type="gene ID" value="WBGene00282230"/>
</dbReference>
<gene>
    <name evidence="1" type="primary">WBGene00282230</name>
</gene>
<protein>
    <submittedName>
        <fullName evidence="1">Uncharacterized protein</fullName>
    </submittedName>
</protein>
<accession>A0A2A6B695</accession>
<dbReference type="Proteomes" id="UP000005239">
    <property type="component" value="Unassembled WGS sequence"/>
</dbReference>
<reference evidence="2" key="1">
    <citation type="journal article" date="2008" name="Nat. Genet.">
        <title>The Pristionchus pacificus genome provides a unique perspective on nematode lifestyle and parasitism.</title>
        <authorList>
            <person name="Dieterich C."/>
            <person name="Clifton S.W."/>
            <person name="Schuster L.N."/>
            <person name="Chinwalla A."/>
            <person name="Delehaunty K."/>
            <person name="Dinkelacker I."/>
            <person name="Fulton L."/>
            <person name="Fulton R."/>
            <person name="Godfrey J."/>
            <person name="Minx P."/>
            <person name="Mitreva M."/>
            <person name="Roeseler W."/>
            <person name="Tian H."/>
            <person name="Witte H."/>
            <person name="Yang S.P."/>
            <person name="Wilson R.K."/>
            <person name="Sommer R.J."/>
        </authorList>
    </citation>
    <scope>NUCLEOTIDE SEQUENCE [LARGE SCALE GENOMIC DNA]</scope>
    <source>
        <strain evidence="2">PS312</strain>
    </source>
</reference>
<evidence type="ECO:0000313" key="2">
    <source>
        <dbReference type="Proteomes" id="UP000005239"/>
    </source>
</evidence>
<sequence>MRTIRPMMDIWDEKSQNGLRPSFNCVAQMTATVFDLRAPADRIVAYKDSILYLASEPSLSGVAFEKVSDISVELSNAPEVELSKVPAVVV</sequence>
<reference evidence="1" key="2">
    <citation type="submission" date="2022-06" db="UniProtKB">
        <authorList>
            <consortium name="EnsemblMetazoa"/>
        </authorList>
    </citation>
    <scope>IDENTIFICATION</scope>
    <source>
        <strain evidence="1">PS312</strain>
    </source>
</reference>
<organism evidence="1 2">
    <name type="scientific">Pristionchus pacificus</name>
    <name type="common">Parasitic nematode worm</name>
    <dbReference type="NCBI Taxonomy" id="54126"/>
    <lineage>
        <taxon>Eukaryota</taxon>
        <taxon>Metazoa</taxon>
        <taxon>Ecdysozoa</taxon>
        <taxon>Nematoda</taxon>
        <taxon>Chromadorea</taxon>
        <taxon>Rhabditida</taxon>
        <taxon>Rhabditina</taxon>
        <taxon>Diplogasteromorpha</taxon>
        <taxon>Diplogasteroidea</taxon>
        <taxon>Neodiplogasteridae</taxon>
        <taxon>Pristionchus</taxon>
    </lineage>
</organism>
<dbReference type="AlphaFoldDB" id="A0A2A6B695"/>
<proteinExistence type="predicted"/>
<keyword evidence="2" id="KW-1185">Reference proteome</keyword>
<name>A0A2A6B695_PRIPA</name>
<accession>A0A8R1Z096</accession>